<sequence length="206" mass="23816">MLSSVLRSDVEIQVSINIMDAFVEMRRFITNNALLFVRISNVELKQLEYQKQTDEKLEQIFEYISDHQEANQKVFFDGQIYDAFSLIVSLIQKADNEITLIDGYVDVGTLNLLSKKKDNVAVTIYTHNRTRLSELDVNSFNAQYPELEVKYTDVFHDRFLILDHRIAYHIGASLKDAGKKCFGITKIDDAGITRDILQRLELESEE</sequence>
<evidence type="ECO:0008006" key="3">
    <source>
        <dbReference type="Google" id="ProtNLM"/>
    </source>
</evidence>
<protein>
    <recommendedName>
        <fullName evidence="3">Cell filamentation protein Fic</fullName>
    </recommendedName>
</protein>
<proteinExistence type="predicted"/>
<organism evidence="1 2">
    <name type="scientific">Amedibacterium intestinale</name>
    <dbReference type="NCBI Taxonomy" id="2583452"/>
    <lineage>
        <taxon>Bacteria</taxon>
        <taxon>Bacillati</taxon>
        <taxon>Bacillota</taxon>
        <taxon>Erysipelotrichia</taxon>
        <taxon>Erysipelotrichales</taxon>
        <taxon>Erysipelotrichaceae</taxon>
        <taxon>Amedibacterium</taxon>
    </lineage>
</organism>
<name>A0A6N4TJZ4_9FIRM</name>
<gene>
    <name evidence="1" type="ORF">Aargi30884_16970</name>
</gene>
<keyword evidence="2" id="KW-1185">Reference proteome</keyword>
<evidence type="ECO:0000313" key="2">
    <source>
        <dbReference type="Proteomes" id="UP000464754"/>
    </source>
</evidence>
<evidence type="ECO:0000313" key="1">
    <source>
        <dbReference type="EMBL" id="BBK22794.1"/>
    </source>
</evidence>
<reference evidence="2" key="1">
    <citation type="submission" date="2019-05" db="EMBL/GenBank/DDBJ databases">
        <title>Complete genome sequencing of Absiella argi strain JCM 30884.</title>
        <authorList>
            <person name="Sakamoto M."/>
            <person name="Murakami T."/>
            <person name="Mori H."/>
        </authorList>
    </citation>
    <scope>NUCLEOTIDE SEQUENCE [LARGE SCALE GENOMIC DNA]</scope>
    <source>
        <strain evidence="2">JCM 30884</strain>
    </source>
</reference>
<dbReference type="Proteomes" id="UP000464754">
    <property type="component" value="Chromosome"/>
</dbReference>
<dbReference type="RefSeq" id="WP_166806793.1">
    <property type="nucleotide sequence ID" value="NZ_AP019695.1"/>
</dbReference>
<dbReference type="KEGG" id="aarg:Aargi30884_16970"/>
<accession>A0A6N4TJZ4</accession>
<dbReference type="AlphaFoldDB" id="A0A6N4TJZ4"/>
<dbReference type="EMBL" id="AP019695">
    <property type="protein sequence ID" value="BBK22794.1"/>
    <property type="molecule type" value="Genomic_DNA"/>
</dbReference>